<protein>
    <submittedName>
        <fullName evidence="1">Histone-lysine N-methyltransferase SETMAR</fullName>
    </submittedName>
</protein>
<accession>A0A087T6V2</accession>
<feature type="non-terminal residue" evidence="1">
    <location>
        <position position="89"/>
    </location>
</feature>
<dbReference type="GO" id="GO:0008168">
    <property type="term" value="F:methyltransferase activity"/>
    <property type="evidence" value="ECO:0007669"/>
    <property type="project" value="UniProtKB-KW"/>
</dbReference>
<proteinExistence type="predicted"/>
<dbReference type="GO" id="GO:0003676">
    <property type="term" value="F:nucleic acid binding"/>
    <property type="evidence" value="ECO:0007669"/>
    <property type="project" value="InterPro"/>
</dbReference>
<evidence type="ECO:0000313" key="1">
    <source>
        <dbReference type="EMBL" id="KFM60841.1"/>
    </source>
</evidence>
<dbReference type="EMBL" id="KK113705">
    <property type="protein sequence ID" value="KFM60841.1"/>
    <property type="molecule type" value="Genomic_DNA"/>
</dbReference>
<dbReference type="InterPro" id="IPR036397">
    <property type="entry name" value="RNaseH_sf"/>
</dbReference>
<organism evidence="1 2">
    <name type="scientific">Stegodyphus mimosarum</name>
    <name type="common">African social velvet spider</name>
    <dbReference type="NCBI Taxonomy" id="407821"/>
    <lineage>
        <taxon>Eukaryota</taxon>
        <taxon>Metazoa</taxon>
        <taxon>Ecdysozoa</taxon>
        <taxon>Arthropoda</taxon>
        <taxon>Chelicerata</taxon>
        <taxon>Arachnida</taxon>
        <taxon>Araneae</taxon>
        <taxon>Araneomorphae</taxon>
        <taxon>Entelegynae</taxon>
        <taxon>Eresoidea</taxon>
        <taxon>Eresidae</taxon>
        <taxon>Stegodyphus</taxon>
    </lineage>
</organism>
<reference evidence="1 2" key="1">
    <citation type="submission" date="2013-11" db="EMBL/GenBank/DDBJ databases">
        <title>Genome sequencing of Stegodyphus mimosarum.</title>
        <authorList>
            <person name="Bechsgaard J."/>
        </authorList>
    </citation>
    <scope>NUCLEOTIDE SEQUENCE [LARGE SCALE GENOMIC DNA]</scope>
</reference>
<dbReference type="OrthoDB" id="6432034at2759"/>
<dbReference type="PANTHER" id="PTHR46060">
    <property type="entry name" value="MARINER MOS1 TRANSPOSASE-LIKE PROTEIN"/>
    <property type="match status" value="1"/>
</dbReference>
<dbReference type="Gene3D" id="3.30.420.10">
    <property type="entry name" value="Ribonuclease H-like superfamily/Ribonuclease H"/>
    <property type="match status" value="1"/>
</dbReference>
<dbReference type="AlphaFoldDB" id="A0A087T6V2"/>
<gene>
    <name evidence="1" type="ORF">X975_21902</name>
</gene>
<dbReference type="PANTHER" id="PTHR46060:SF3">
    <property type="entry name" value="PROTEIN GVQW3"/>
    <property type="match status" value="1"/>
</dbReference>
<keyword evidence="1" id="KW-0489">Methyltransferase</keyword>
<dbReference type="InterPro" id="IPR052709">
    <property type="entry name" value="Transposase-MT_Hybrid"/>
</dbReference>
<sequence length="89" mass="10259">MCLHSSTDSNGILCHTHHIVHLSLLQTFTFFSHLQLHLAGAIFHSAQDVQNEVVLFFNSQSPCFWVKGFEKLPKRWQKIMDLGGDYHVH</sequence>
<dbReference type="GO" id="GO:0032259">
    <property type="term" value="P:methylation"/>
    <property type="evidence" value="ECO:0007669"/>
    <property type="project" value="UniProtKB-KW"/>
</dbReference>
<keyword evidence="1" id="KW-0808">Transferase</keyword>
<keyword evidence="2" id="KW-1185">Reference proteome</keyword>
<dbReference type="Proteomes" id="UP000054359">
    <property type="component" value="Unassembled WGS sequence"/>
</dbReference>
<dbReference type="STRING" id="407821.A0A087T6V2"/>
<name>A0A087T6V2_STEMI</name>
<evidence type="ECO:0000313" key="2">
    <source>
        <dbReference type="Proteomes" id="UP000054359"/>
    </source>
</evidence>